<comment type="similarity">
    <text evidence="7">Belongs to the binding-protein-dependent transport system permease family.</text>
</comment>
<dbReference type="EMBL" id="CP107020">
    <property type="protein sequence ID" value="UYG18201.1"/>
    <property type="molecule type" value="Genomic_DNA"/>
</dbReference>
<feature type="transmembrane region" description="Helical" evidence="7">
    <location>
        <begin position="41"/>
        <end position="64"/>
    </location>
</feature>
<comment type="subcellular location">
    <subcellularLocation>
        <location evidence="1 7">Cell membrane</location>
        <topology evidence="1 7">Multi-pass membrane protein</topology>
    </subcellularLocation>
</comment>
<dbReference type="PROSITE" id="PS50928">
    <property type="entry name" value="ABC_TM1"/>
    <property type="match status" value="1"/>
</dbReference>
<feature type="transmembrane region" description="Helical" evidence="7">
    <location>
        <begin position="76"/>
        <end position="98"/>
    </location>
</feature>
<keyword evidence="3" id="KW-1003">Cell membrane</keyword>
<organism evidence="9 10">
    <name type="scientific">Brachybacterium huguangmaarense</name>
    <dbReference type="NCBI Taxonomy" id="1652028"/>
    <lineage>
        <taxon>Bacteria</taxon>
        <taxon>Bacillati</taxon>
        <taxon>Actinomycetota</taxon>
        <taxon>Actinomycetes</taxon>
        <taxon>Micrococcales</taxon>
        <taxon>Dermabacteraceae</taxon>
        <taxon>Brachybacterium</taxon>
    </lineage>
</organism>
<evidence type="ECO:0000313" key="9">
    <source>
        <dbReference type="EMBL" id="UYG18201.1"/>
    </source>
</evidence>
<proteinExistence type="inferred from homology"/>
<evidence type="ECO:0000256" key="4">
    <source>
        <dbReference type="ARBA" id="ARBA00022692"/>
    </source>
</evidence>
<keyword evidence="4 7" id="KW-0812">Transmembrane</keyword>
<keyword evidence="2 7" id="KW-0813">Transport</keyword>
<dbReference type="PANTHER" id="PTHR43744">
    <property type="entry name" value="ABC TRANSPORTER PERMEASE PROTEIN MG189-RELATED-RELATED"/>
    <property type="match status" value="1"/>
</dbReference>
<dbReference type="PANTHER" id="PTHR43744:SF12">
    <property type="entry name" value="ABC TRANSPORTER PERMEASE PROTEIN MG189-RELATED"/>
    <property type="match status" value="1"/>
</dbReference>
<feature type="transmembrane region" description="Helical" evidence="7">
    <location>
        <begin position="152"/>
        <end position="175"/>
    </location>
</feature>
<protein>
    <submittedName>
        <fullName evidence="9">Carbohydrate ABC transporter permease</fullName>
    </submittedName>
</protein>
<reference evidence="9" key="1">
    <citation type="submission" date="2022-10" db="EMBL/GenBank/DDBJ databases">
        <title>Whole-Genome Sequencing of Brachybacterium huguangmaarense BRM-3, Isolated from Betula schmidtii.</title>
        <authorList>
            <person name="Haam D."/>
        </authorList>
    </citation>
    <scope>NUCLEOTIDE SEQUENCE</scope>
    <source>
        <strain evidence="9">BRM-3</strain>
    </source>
</reference>
<dbReference type="InterPro" id="IPR000515">
    <property type="entry name" value="MetI-like"/>
</dbReference>
<dbReference type="Pfam" id="PF00528">
    <property type="entry name" value="BPD_transp_1"/>
    <property type="match status" value="1"/>
</dbReference>
<keyword evidence="10" id="KW-1185">Reference proteome</keyword>
<accession>A0ABY6G4P8</accession>
<evidence type="ECO:0000256" key="2">
    <source>
        <dbReference type="ARBA" id="ARBA00022448"/>
    </source>
</evidence>
<feature type="transmembrane region" description="Helical" evidence="7">
    <location>
        <begin position="215"/>
        <end position="235"/>
    </location>
</feature>
<feature type="transmembrane region" description="Helical" evidence="7">
    <location>
        <begin position="110"/>
        <end position="131"/>
    </location>
</feature>
<evidence type="ECO:0000256" key="5">
    <source>
        <dbReference type="ARBA" id="ARBA00022989"/>
    </source>
</evidence>
<evidence type="ECO:0000256" key="3">
    <source>
        <dbReference type="ARBA" id="ARBA00022475"/>
    </source>
</evidence>
<evidence type="ECO:0000256" key="7">
    <source>
        <dbReference type="RuleBase" id="RU363032"/>
    </source>
</evidence>
<evidence type="ECO:0000259" key="8">
    <source>
        <dbReference type="PROSITE" id="PS50928"/>
    </source>
</evidence>
<keyword evidence="6 7" id="KW-0472">Membrane</keyword>
<feature type="domain" description="ABC transmembrane type-1" evidence="8">
    <location>
        <begin position="41"/>
        <end position="235"/>
    </location>
</feature>
<dbReference type="Proteomes" id="UP001164305">
    <property type="component" value="Chromosome"/>
</dbReference>
<evidence type="ECO:0000256" key="1">
    <source>
        <dbReference type="ARBA" id="ARBA00004651"/>
    </source>
</evidence>
<evidence type="ECO:0000256" key="6">
    <source>
        <dbReference type="ARBA" id="ARBA00023136"/>
    </source>
</evidence>
<name>A0ABY6G4P8_9MICO</name>
<dbReference type="Gene3D" id="1.10.3720.10">
    <property type="entry name" value="MetI-like"/>
    <property type="match status" value="1"/>
</dbReference>
<dbReference type="SUPFAM" id="SSF161098">
    <property type="entry name" value="MetI-like"/>
    <property type="match status" value="1"/>
</dbReference>
<gene>
    <name evidence="9" type="ORF">BRM3_04385</name>
</gene>
<evidence type="ECO:0000313" key="10">
    <source>
        <dbReference type="Proteomes" id="UP001164305"/>
    </source>
</evidence>
<keyword evidence="5 7" id="KW-1133">Transmembrane helix</keyword>
<sequence>MAVGAFQASPTNTPAALVPTGDWTVQNVVLVDERVDLLRGLLNSFIVTGGAVAGTLVLGLPAGYALARLRWRGRGALFAAMLAVQMIPFQLLMIPLYIQVAGMYGLGDSYLGMVLPFLVNTTAVFIFRQYFLTVPDSLFEAARIDGAGELRIMLTIAAPLVRPAIATVVLVTFIGPWNEFLWPFLITKDTALQPLAVGLANFITNVATTMPNPNGAILAGALALALPVVVVFAALQRHFRAADLGSGLKG</sequence>
<dbReference type="CDD" id="cd06261">
    <property type="entry name" value="TM_PBP2"/>
    <property type="match status" value="1"/>
</dbReference>
<dbReference type="InterPro" id="IPR035906">
    <property type="entry name" value="MetI-like_sf"/>
</dbReference>